<dbReference type="RefSeq" id="WP_290109938.1">
    <property type="nucleotide sequence ID" value="NZ_JAUEPL010000003.1"/>
</dbReference>
<protein>
    <submittedName>
        <fullName evidence="1">Uncharacterized protein</fullName>
    </submittedName>
</protein>
<dbReference type="Proteomes" id="UP001174050">
    <property type="component" value="Unassembled WGS sequence"/>
</dbReference>
<evidence type="ECO:0000313" key="1">
    <source>
        <dbReference type="EMBL" id="MDN3293109.1"/>
    </source>
</evidence>
<keyword evidence="2" id="KW-1185">Reference proteome</keyword>
<accession>A0ABT7Z0U5</accession>
<reference evidence="1" key="1">
    <citation type="submission" date="2023-06" db="EMBL/GenBank/DDBJ databases">
        <title>WGS-Sequencing of Streptomyces ficellus isolate 21 collected from sand in Gara Djebilet Iron Mine in Algeria.</title>
        <authorList>
            <person name="Zegers G.P."/>
            <person name="Gomez A."/>
            <person name="Gueddou A."/>
            <person name="Zahara A.F."/>
            <person name="Worth M."/>
            <person name="Sevigny J.L."/>
            <person name="Tisa L."/>
        </authorList>
    </citation>
    <scope>NUCLEOTIDE SEQUENCE</scope>
    <source>
        <strain evidence="1">AS11</strain>
    </source>
</reference>
<name>A0ABT7Z0U5_9ACTN</name>
<gene>
    <name evidence="1" type="ORF">QWM81_03410</name>
</gene>
<sequence>MTASLSRLTNWLRALCAVRRGHHRADGARPAPPPQAPPVTVRRPAATVRHWYEPLDGTATALVRPYLRAYEQEHAWRCAAWVEVAV</sequence>
<evidence type="ECO:0000313" key="2">
    <source>
        <dbReference type="Proteomes" id="UP001174050"/>
    </source>
</evidence>
<comment type="caution">
    <text evidence="1">The sequence shown here is derived from an EMBL/GenBank/DDBJ whole genome shotgun (WGS) entry which is preliminary data.</text>
</comment>
<proteinExistence type="predicted"/>
<dbReference type="EMBL" id="JAUEPL010000003">
    <property type="protein sequence ID" value="MDN3293109.1"/>
    <property type="molecule type" value="Genomic_DNA"/>
</dbReference>
<organism evidence="1 2">
    <name type="scientific">Streptomyces ficellus</name>
    <dbReference type="NCBI Taxonomy" id="1977088"/>
    <lineage>
        <taxon>Bacteria</taxon>
        <taxon>Bacillati</taxon>
        <taxon>Actinomycetota</taxon>
        <taxon>Actinomycetes</taxon>
        <taxon>Kitasatosporales</taxon>
        <taxon>Streptomycetaceae</taxon>
        <taxon>Streptomyces</taxon>
    </lineage>
</organism>